<evidence type="ECO:0000313" key="3">
    <source>
        <dbReference type="EMBL" id="KAG2453471.1"/>
    </source>
</evidence>
<feature type="compositionally biased region" description="Basic and acidic residues" evidence="1">
    <location>
        <begin position="80"/>
        <end position="89"/>
    </location>
</feature>
<evidence type="ECO:0000313" key="4">
    <source>
        <dbReference type="Proteomes" id="UP000613740"/>
    </source>
</evidence>
<feature type="domain" description="Nuclease associated modular" evidence="2">
    <location>
        <begin position="57"/>
        <end position="73"/>
    </location>
</feature>
<protein>
    <recommendedName>
        <fullName evidence="2">Nuclease associated modular domain-containing protein</fullName>
    </recommendedName>
</protein>
<dbReference type="InterPro" id="IPR003611">
    <property type="entry name" value="NUMOD3"/>
</dbReference>
<comment type="caution">
    <text evidence="3">The sequence shown here is derived from an EMBL/GenBank/DDBJ whole genome shotgun (WGS) entry which is preliminary data.</text>
</comment>
<reference evidence="3" key="1">
    <citation type="journal article" date="2020" name="bioRxiv">
        <title>Comparative genomics of Chlamydomonas.</title>
        <authorList>
            <person name="Craig R.J."/>
            <person name="Hasan A.R."/>
            <person name="Ness R.W."/>
            <person name="Keightley P.D."/>
        </authorList>
    </citation>
    <scope>NUCLEOTIDE SEQUENCE</scope>
    <source>
        <strain evidence="3">CCAP 11/173</strain>
    </source>
</reference>
<accession>A0A836BBD7</accession>
<dbReference type="Proteomes" id="UP000613740">
    <property type="component" value="Unassembled WGS sequence"/>
</dbReference>
<name>A0A836BBD7_9CHLO</name>
<dbReference type="GO" id="GO:0003677">
    <property type="term" value="F:DNA binding"/>
    <property type="evidence" value="ECO:0007669"/>
    <property type="project" value="InterPro"/>
</dbReference>
<dbReference type="SMART" id="SM00496">
    <property type="entry name" value="IENR2"/>
    <property type="match status" value="2"/>
</dbReference>
<dbReference type="Pfam" id="PF07460">
    <property type="entry name" value="NUMOD3"/>
    <property type="match status" value="1"/>
</dbReference>
<proteinExistence type="predicted"/>
<gene>
    <name evidence="3" type="ORF">HYH02_001692</name>
</gene>
<organism evidence="3 4">
    <name type="scientific">Chlamydomonas schloesseri</name>
    <dbReference type="NCBI Taxonomy" id="2026947"/>
    <lineage>
        <taxon>Eukaryota</taxon>
        <taxon>Viridiplantae</taxon>
        <taxon>Chlorophyta</taxon>
        <taxon>core chlorophytes</taxon>
        <taxon>Chlorophyceae</taxon>
        <taxon>CS clade</taxon>
        <taxon>Chlamydomonadales</taxon>
        <taxon>Chlamydomonadaceae</taxon>
        <taxon>Chlamydomonas</taxon>
    </lineage>
</organism>
<evidence type="ECO:0000259" key="2">
    <source>
        <dbReference type="SMART" id="SM00496"/>
    </source>
</evidence>
<keyword evidence="4" id="KW-1185">Reference proteome</keyword>
<feature type="region of interest" description="Disordered" evidence="1">
    <location>
        <begin position="70"/>
        <end position="89"/>
    </location>
</feature>
<sequence length="113" mass="12179">MACWAGRKLRALKARGLKLKFGQLRLDRGGHCGVKRSAMTGRKLSAATKAAISKAMTGRKLSAATKAAMSKAMTGRKHSAATEKRRTAKKRSTEADLYRVFAGVATVTNDLAW</sequence>
<dbReference type="AlphaFoldDB" id="A0A836BBD7"/>
<evidence type="ECO:0000256" key="1">
    <source>
        <dbReference type="SAM" id="MobiDB-lite"/>
    </source>
</evidence>
<dbReference type="SUPFAM" id="SSF64496">
    <property type="entry name" value="DNA-binding domain of intron-encoded endonucleases"/>
    <property type="match status" value="1"/>
</dbReference>
<dbReference type="EMBL" id="JAEHOD010000003">
    <property type="protein sequence ID" value="KAG2453471.1"/>
    <property type="molecule type" value="Genomic_DNA"/>
</dbReference>
<feature type="domain" description="Nuclease associated modular" evidence="2">
    <location>
        <begin position="40"/>
        <end position="56"/>
    </location>
</feature>